<dbReference type="InterPro" id="IPR036186">
    <property type="entry name" value="Serpin_sf"/>
</dbReference>
<dbReference type="PANTHER" id="PTHR11461">
    <property type="entry name" value="SERINE PROTEASE INHIBITOR, SERPIN"/>
    <property type="match status" value="1"/>
</dbReference>
<dbReference type="Gene3D" id="2.30.39.10">
    <property type="entry name" value="Alpha-1-antitrypsin, domain 1"/>
    <property type="match status" value="1"/>
</dbReference>
<dbReference type="Gene3D" id="3.30.497.10">
    <property type="entry name" value="Antithrombin, subunit I, domain 2"/>
    <property type="match status" value="1"/>
</dbReference>
<dbReference type="CDD" id="cd19579">
    <property type="entry name" value="serpin1K-like"/>
    <property type="match status" value="1"/>
</dbReference>
<dbReference type="Gene3D" id="2.10.25.10">
    <property type="entry name" value="Laminin"/>
    <property type="match status" value="3"/>
</dbReference>
<proteinExistence type="inferred from homology"/>
<dbReference type="AlphaFoldDB" id="A0A9N9QX97"/>
<dbReference type="InterPro" id="IPR000215">
    <property type="entry name" value="Serpin_fam"/>
</dbReference>
<evidence type="ECO:0000313" key="6">
    <source>
        <dbReference type="EMBL" id="CAG9785164.1"/>
    </source>
</evidence>
<dbReference type="Pfam" id="PF01826">
    <property type="entry name" value="TIL"/>
    <property type="match status" value="1"/>
</dbReference>
<reference evidence="6" key="2">
    <citation type="submission" date="2022-10" db="EMBL/GenBank/DDBJ databases">
        <authorList>
            <consortium name="ENA_rothamsted_submissions"/>
            <consortium name="culmorum"/>
            <person name="King R."/>
        </authorList>
    </citation>
    <scope>NUCLEOTIDE SEQUENCE</scope>
</reference>
<organism evidence="6 7">
    <name type="scientific">Diatraea saccharalis</name>
    <name type="common">sugarcane borer</name>
    <dbReference type="NCBI Taxonomy" id="40085"/>
    <lineage>
        <taxon>Eukaryota</taxon>
        <taxon>Metazoa</taxon>
        <taxon>Ecdysozoa</taxon>
        <taxon>Arthropoda</taxon>
        <taxon>Hexapoda</taxon>
        <taxon>Insecta</taxon>
        <taxon>Pterygota</taxon>
        <taxon>Neoptera</taxon>
        <taxon>Endopterygota</taxon>
        <taxon>Lepidoptera</taxon>
        <taxon>Glossata</taxon>
        <taxon>Ditrysia</taxon>
        <taxon>Pyraloidea</taxon>
        <taxon>Crambidae</taxon>
        <taxon>Crambinae</taxon>
        <taxon>Diatraea</taxon>
    </lineage>
</organism>
<evidence type="ECO:0000313" key="7">
    <source>
        <dbReference type="Proteomes" id="UP001153714"/>
    </source>
</evidence>
<evidence type="ECO:0000256" key="2">
    <source>
        <dbReference type="ARBA" id="ARBA00022690"/>
    </source>
</evidence>
<dbReference type="InterPro" id="IPR042185">
    <property type="entry name" value="Serpin_sf_2"/>
</dbReference>
<keyword evidence="3" id="KW-0722">Serine protease inhibitor</keyword>
<dbReference type="Proteomes" id="UP001153714">
    <property type="component" value="Chromosome 13"/>
</dbReference>
<evidence type="ECO:0000259" key="5">
    <source>
        <dbReference type="SMART" id="SM00093"/>
    </source>
</evidence>
<dbReference type="GO" id="GO:0005615">
    <property type="term" value="C:extracellular space"/>
    <property type="evidence" value="ECO:0007669"/>
    <property type="project" value="InterPro"/>
</dbReference>
<accession>A0A9N9QX97</accession>
<dbReference type="EMBL" id="OU893344">
    <property type="protein sequence ID" value="CAG9785164.1"/>
    <property type="molecule type" value="Genomic_DNA"/>
</dbReference>
<dbReference type="InterPro" id="IPR036084">
    <property type="entry name" value="Ser_inhib-like_sf"/>
</dbReference>
<keyword evidence="2" id="KW-0646">Protease inhibitor</keyword>
<dbReference type="SUPFAM" id="SSF57567">
    <property type="entry name" value="Serine protease inhibitors"/>
    <property type="match status" value="1"/>
</dbReference>
<dbReference type="SUPFAM" id="SSF56574">
    <property type="entry name" value="Serpins"/>
    <property type="match status" value="1"/>
</dbReference>
<evidence type="ECO:0000256" key="3">
    <source>
        <dbReference type="ARBA" id="ARBA00022900"/>
    </source>
</evidence>
<evidence type="ECO:0000256" key="1">
    <source>
        <dbReference type="ARBA" id="ARBA00009500"/>
    </source>
</evidence>
<dbReference type="OrthoDB" id="671595at2759"/>
<dbReference type="InterPro" id="IPR023796">
    <property type="entry name" value="Serpin_dom"/>
</dbReference>
<sequence>MYSSCPPIQCDADYCPNNRNSPQACASPKICGKGRCICDFNTKRDRLTGRCIPIKNCPPFPCDRPNEIYDSCPPVCPGQTCTDFINNTTCPRFRIGIVVPCKPACRCIDGFYRDKAGYCISGQMCKESCRGDSNAVPGCGNNCGRRCSDLVTPRPICILSCDLDGCNCKDGFYYDSNKNYCVSPDKCTSICTEPNEVYDKCPDCSPQTCATRDKIYNCPLIPANKIGPNSSPICQIGEFYDNCPQFECEGEYCPANRDSPQTCPTPIICGRGRCVCNFNSKRDRSTGLCIPIRNCPPFACDKPNEVYDSCPPECPGQKCTDFLNNATCPKYPTDNTVPCSPECRCKEGYYRDSNNNCVCAQNCKAERAAQTCDDVEGDRLALIQGSNNFTTKFLYELVNMNPETSVIASPASVLTPLAELALYAQGPTFTQIIAILNLQTKEQIRCAFKAFLDTFQATQDTELDLANKIYVNDEYKLSESFQNDAMTIFDAEAEAIDFENPSQAAGEINEWVSEQTKGKITNLVSSDMFDSLTRLVLVNAVYFKGTWKTKFDPNKTESTDFYVNPSKTIQIQMMQLKTEMKYANNNDLDAQIIELPYLDENITLLVIVPNQKFGLLDVIIQLQNLTILNIVLNDFTLQTVTLFLPKINVSTTIDLEKNLKQDGVETVFTPCAELSGITVPDESLYVSTAIQKATIDINEEGSVAAATNGNYSQNKIYIFLTEFKKRRRFSFCLYVRLRRRF</sequence>
<dbReference type="SMART" id="SM00093">
    <property type="entry name" value="SERPIN"/>
    <property type="match status" value="1"/>
</dbReference>
<protein>
    <recommendedName>
        <fullName evidence="5">Serpin domain-containing protein</fullName>
    </recommendedName>
</protein>
<feature type="domain" description="Serpin" evidence="5">
    <location>
        <begin position="391"/>
        <end position="736"/>
    </location>
</feature>
<evidence type="ECO:0000256" key="4">
    <source>
        <dbReference type="RuleBase" id="RU000411"/>
    </source>
</evidence>
<gene>
    <name evidence="6" type="ORF">DIATSA_LOCUS3219</name>
</gene>
<dbReference type="GO" id="GO:0004867">
    <property type="term" value="F:serine-type endopeptidase inhibitor activity"/>
    <property type="evidence" value="ECO:0007669"/>
    <property type="project" value="UniProtKB-KW"/>
</dbReference>
<dbReference type="InterPro" id="IPR042178">
    <property type="entry name" value="Serpin_sf_1"/>
</dbReference>
<comment type="similarity">
    <text evidence="1 4">Belongs to the serpin family.</text>
</comment>
<reference evidence="6" key="1">
    <citation type="submission" date="2021-12" db="EMBL/GenBank/DDBJ databases">
        <authorList>
            <person name="King R."/>
        </authorList>
    </citation>
    <scope>NUCLEOTIDE SEQUENCE</scope>
</reference>
<dbReference type="CDD" id="cd19941">
    <property type="entry name" value="TIL"/>
    <property type="match status" value="3"/>
</dbReference>
<keyword evidence="7" id="KW-1185">Reference proteome</keyword>
<dbReference type="InterPro" id="IPR002919">
    <property type="entry name" value="TIL_dom"/>
</dbReference>
<name>A0A9N9QX97_9NEOP</name>
<dbReference type="PANTHER" id="PTHR11461:SF211">
    <property type="entry name" value="GH10112P-RELATED"/>
    <property type="match status" value="1"/>
</dbReference>
<dbReference type="Pfam" id="PF00079">
    <property type="entry name" value="Serpin"/>
    <property type="match status" value="1"/>
</dbReference>